<organism evidence="2 3">
    <name type="scientific">Bacteroides fragilis</name>
    <dbReference type="NCBI Taxonomy" id="817"/>
    <lineage>
        <taxon>Bacteria</taxon>
        <taxon>Pseudomonadati</taxon>
        <taxon>Bacteroidota</taxon>
        <taxon>Bacteroidia</taxon>
        <taxon>Bacteroidales</taxon>
        <taxon>Bacteroidaceae</taxon>
        <taxon>Bacteroides</taxon>
    </lineage>
</organism>
<evidence type="ECO:0000313" key="3">
    <source>
        <dbReference type="Proteomes" id="UP000286270"/>
    </source>
</evidence>
<reference evidence="2 3" key="1">
    <citation type="submission" date="2018-08" db="EMBL/GenBank/DDBJ databases">
        <title>A genome reference for cultivated species of the human gut microbiota.</title>
        <authorList>
            <person name="Zou Y."/>
            <person name="Xue W."/>
            <person name="Luo G."/>
        </authorList>
    </citation>
    <scope>NUCLEOTIDE SEQUENCE [LARGE SCALE GENOMIC DNA]</scope>
    <source>
        <strain evidence="2 3">AF14-26</strain>
    </source>
</reference>
<dbReference type="InterPro" id="IPR052380">
    <property type="entry name" value="Viral_DNA_packaging_terminase"/>
</dbReference>
<dbReference type="PANTHER" id="PTHR39184:SF1">
    <property type="entry name" value="PBSX PHAGE TERMINASE LARGE SUBUNIT"/>
    <property type="match status" value="1"/>
</dbReference>
<comment type="caution">
    <text evidence="2">The sequence shown here is derived from an EMBL/GenBank/DDBJ whole genome shotgun (WGS) entry which is preliminary data.</text>
</comment>
<dbReference type="EMBL" id="QRZH01000004">
    <property type="protein sequence ID" value="RGV56534.1"/>
    <property type="molecule type" value="Genomic_DNA"/>
</dbReference>
<dbReference type="AlphaFoldDB" id="A0A412YGJ3"/>
<dbReference type="NCBIfam" id="TIGR01547">
    <property type="entry name" value="phage_term_2"/>
    <property type="match status" value="1"/>
</dbReference>
<sequence length="670" mass="77760">MEKVSISFRKFNPNFHHLREAMKDDDLRFIFLYGGSSSAKSFSVAQAILIECLSGGNNTLVFRKVGASIADSIYKTFQEAVRVLGLHRLFAFKENKVVCFNGSYITFKGLDDSEKIKGLESYKYVVCEELSEFKEEDFKQIKKRLRGRKGQKIISMFNPIEEECWIKKNVFDREKLVEISNDLYGVLKDNETKKVLPKEFSVITRKWKNTERLLRNPRTGIEEVHAPDTVIMQSTYLNNFWVVGSPDGKYGFYDRQAVADFDKDRTRDYNYYRIYALGEWGKIKTGGEFLHAFDSGKHKKICPVTKGIPLHISVDNNVLPYISVSIWQHEELELRQVHEICAEDPFNTVTKAAELTRTWLEGIEYDDVVYLHGDASTRSGNTIDDEKRSFLDKFIDVLEETFRVVDMVPKKNPPVAMSGEFVNALLEGFQGISVSIDESCKKSIQDYENVKKDTNGGILKARIKDKITKQSYEEFGHLTDCFRYVCTDIFRDQFLVYSMARKRNVHKKEDMKYYNAGVTIDGDSMVYIMPDCNGKFVMLHAICADMVYVDGIVFRDGFDAELMEEMLRKWKPVSTVFESHKSYFQFVRDVREWLNNVRATSLYANMDQRISANEEFIKERFKFRSDYDDYPEYLSFMDSVMDYNGKENYEGVNCLSALASVVARTIRNKR</sequence>
<dbReference type="InterPro" id="IPR006437">
    <property type="entry name" value="Phage_terminase_lsu"/>
</dbReference>
<evidence type="ECO:0000313" key="2">
    <source>
        <dbReference type="EMBL" id="RGV56534.1"/>
    </source>
</evidence>
<dbReference type="Gene3D" id="3.40.50.300">
    <property type="entry name" value="P-loop containing nucleotide triphosphate hydrolases"/>
    <property type="match status" value="1"/>
</dbReference>
<dbReference type="Pfam" id="PF04466">
    <property type="entry name" value="Terminase_3"/>
    <property type="match status" value="1"/>
</dbReference>
<accession>A0A412YGJ3</accession>
<dbReference type="InterPro" id="IPR035412">
    <property type="entry name" value="Terminase_L_N"/>
</dbReference>
<dbReference type="InterPro" id="IPR027417">
    <property type="entry name" value="P-loop_NTPase"/>
</dbReference>
<feature type="domain" description="Phage terminase large subunit N-terminal" evidence="1">
    <location>
        <begin position="29"/>
        <end position="279"/>
    </location>
</feature>
<gene>
    <name evidence="2" type="ORF">DWW08_06010</name>
</gene>
<protein>
    <submittedName>
        <fullName evidence="2">PBSX family phage terminase large subunit</fullName>
    </submittedName>
</protein>
<dbReference type="PANTHER" id="PTHR39184">
    <property type="match status" value="1"/>
</dbReference>
<evidence type="ECO:0000259" key="1">
    <source>
        <dbReference type="Pfam" id="PF04466"/>
    </source>
</evidence>
<proteinExistence type="predicted"/>
<dbReference type="Proteomes" id="UP000286270">
    <property type="component" value="Unassembled WGS sequence"/>
</dbReference>
<name>A0A412YGJ3_BACFG</name>